<feature type="transmembrane region" description="Helical" evidence="6">
    <location>
        <begin position="30"/>
        <end position="48"/>
    </location>
</feature>
<evidence type="ECO:0000313" key="7">
    <source>
        <dbReference type="EMBL" id="MEJ2889317.1"/>
    </source>
</evidence>
<dbReference type="PANTHER" id="PTHR43243:SF4">
    <property type="entry name" value="CATIONIC AMINO ACID TRANSPORTER 4"/>
    <property type="match status" value="1"/>
</dbReference>
<evidence type="ECO:0000256" key="3">
    <source>
        <dbReference type="ARBA" id="ARBA00022692"/>
    </source>
</evidence>
<name>A0ABU8NAA3_9PSEU</name>
<sequence length="467" mass="49801">MRKEASARKSVEELIRDVSGVERRLTRRHLIPLGLAVIIGSGAFNVIGSTVDERGVLTTGIALVLAAIACLGAAICFAEMASIVPVGGSVYTYTYATLGKLRAWLVGWLLLLQYSAGTTFVAISWARYVSESPLSAPNDSTSFNVAILATLLLLGTTFILSVVDRSRLRSSSLFVVIGASVALKVVALLIAAVVGAYLALAPHTELVNRVDVHPETLEVLPAFALLYFAYIGFDAVGTAAEEARFPPRDLPRAILVALAISAGIYLALISVNIGLAFRLGVNADLNALIAATGVSWISYVFYVGAALGLPSGVVVLLFGLSRIFRAIRRDGILTRTTGKVLTARHKRQILRRDCLLAGGISILWVPIMLFGFDTDFLTTVVNLATAFAFAILAISTAVLRYRRPDLPRTFRVPMLPLVTTITVAISVAFLANAIVESVVVVLWVALGAALQAPFVILRARRKSGGQG</sequence>
<feature type="transmembrane region" description="Helical" evidence="6">
    <location>
        <begin position="220"/>
        <end position="241"/>
    </location>
</feature>
<proteinExistence type="predicted"/>
<feature type="transmembrane region" description="Helical" evidence="6">
    <location>
        <begin position="175"/>
        <end position="200"/>
    </location>
</feature>
<feature type="transmembrane region" description="Helical" evidence="6">
    <location>
        <begin position="413"/>
        <end position="434"/>
    </location>
</feature>
<reference evidence="7 8" key="1">
    <citation type="submission" date="2024-03" db="EMBL/GenBank/DDBJ databases">
        <title>Actinomycetospora sp. OC33-EN06, a novel actinomycete isolated from wild orchid (Aerides multiflora).</title>
        <authorList>
            <person name="Suriyachadkun C."/>
        </authorList>
    </citation>
    <scope>NUCLEOTIDE SEQUENCE [LARGE SCALE GENOMIC DNA]</scope>
    <source>
        <strain evidence="7 8">OC33-EN06</strain>
    </source>
</reference>
<comment type="subcellular location">
    <subcellularLocation>
        <location evidence="1">Membrane</location>
        <topology evidence="1">Multi-pass membrane protein</topology>
    </subcellularLocation>
</comment>
<evidence type="ECO:0000256" key="1">
    <source>
        <dbReference type="ARBA" id="ARBA00004141"/>
    </source>
</evidence>
<feature type="transmembrane region" description="Helical" evidence="6">
    <location>
        <begin position="103"/>
        <end position="125"/>
    </location>
</feature>
<comment type="caution">
    <text evidence="7">The sequence shown here is derived from an EMBL/GenBank/DDBJ whole genome shotgun (WGS) entry which is preliminary data.</text>
</comment>
<protein>
    <submittedName>
        <fullName evidence="7">Amino acid permease</fullName>
    </submittedName>
</protein>
<gene>
    <name evidence="7" type="ORF">WCD41_22850</name>
</gene>
<dbReference type="PANTHER" id="PTHR43243">
    <property type="entry name" value="INNER MEMBRANE TRANSPORTER YGJI-RELATED"/>
    <property type="match status" value="1"/>
</dbReference>
<feature type="transmembrane region" description="Helical" evidence="6">
    <location>
        <begin position="145"/>
        <end position="163"/>
    </location>
</feature>
<dbReference type="EMBL" id="JBBEGL010000006">
    <property type="protein sequence ID" value="MEJ2889317.1"/>
    <property type="molecule type" value="Genomic_DNA"/>
</dbReference>
<feature type="transmembrane region" description="Helical" evidence="6">
    <location>
        <begin position="378"/>
        <end position="401"/>
    </location>
</feature>
<evidence type="ECO:0000256" key="5">
    <source>
        <dbReference type="ARBA" id="ARBA00023136"/>
    </source>
</evidence>
<organism evidence="7 8">
    <name type="scientific">Actinomycetospora aeridis</name>
    <dbReference type="NCBI Taxonomy" id="3129231"/>
    <lineage>
        <taxon>Bacteria</taxon>
        <taxon>Bacillati</taxon>
        <taxon>Actinomycetota</taxon>
        <taxon>Actinomycetes</taxon>
        <taxon>Pseudonocardiales</taxon>
        <taxon>Pseudonocardiaceae</taxon>
        <taxon>Actinomycetospora</taxon>
    </lineage>
</organism>
<feature type="transmembrane region" description="Helical" evidence="6">
    <location>
        <begin position="440"/>
        <end position="457"/>
    </location>
</feature>
<evidence type="ECO:0000256" key="4">
    <source>
        <dbReference type="ARBA" id="ARBA00022989"/>
    </source>
</evidence>
<feature type="transmembrane region" description="Helical" evidence="6">
    <location>
        <begin position="60"/>
        <end position="91"/>
    </location>
</feature>
<dbReference type="InterPro" id="IPR002293">
    <property type="entry name" value="AA/rel_permease1"/>
</dbReference>
<feature type="transmembrane region" description="Helical" evidence="6">
    <location>
        <begin position="354"/>
        <end position="372"/>
    </location>
</feature>
<keyword evidence="2" id="KW-0813">Transport</keyword>
<dbReference type="Pfam" id="PF13520">
    <property type="entry name" value="AA_permease_2"/>
    <property type="match status" value="1"/>
</dbReference>
<dbReference type="Gene3D" id="1.20.1740.10">
    <property type="entry name" value="Amino acid/polyamine transporter I"/>
    <property type="match status" value="1"/>
</dbReference>
<accession>A0ABU8NAA3</accession>
<evidence type="ECO:0000256" key="2">
    <source>
        <dbReference type="ARBA" id="ARBA00022448"/>
    </source>
</evidence>
<dbReference type="PIRSF" id="PIRSF006060">
    <property type="entry name" value="AA_transporter"/>
    <property type="match status" value="1"/>
</dbReference>
<keyword evidence="8" id="KW-1185">Reference proteome</keyword>
<feature type="transmembrane region" description="Helical" evidence="6">
    <location>
        <begin position="296"/>
        <end position="320"/>
    </location>
</feature>
<keyword evidence="4 6" id="KW-1133">Transmembrane helix</keyword>
<dbReference type="Proteomes" id="UP001370100">
    <property type="component" value="Unassembled WGS sequence"/>
</dbReference>
<keyword evidence="3 6" id="KW-0812">Transmembrane</keyword>
<feature type="transmembrane region" description="Helical" evidence="6">
    <location>
        <begin position="253"/>
        <end position="276"/>
    </location>
</feature>
<evidence type="ECO:0000256" key="6">
    <source>
        <dbReference type="SAM" id="Phobius"/>
    </source>
</evidence>
<dbReference type="RefSeq" id="WP_337716752.1">
    <property type="nucleotide sequence ID" value="NZ_JBBEGL010000006.1"/>
</dbReference>
<keyword evidence="5 6" id="KW-0472">Membrane</keyword>
<evidence type="ECO:0000313" key="8">
    <source>
        <dbReference type="Proteomes" id="UP001370100"/>
    </source>
</evidence>